<protein>
    <recommendedName>
        <fullName evidence="4">Epidermal differentiation protein</fullName>
    </recommendedName>
</protein>
<feature type="region of interest" description="Disordered" evidence="1">
    <location>
        <begin position="1"/>
        <end position="26"/>
    </location>
</feature>
<evidence type="ECO:0008006" key="4">
    <source>
        <dbReference type="Google" id="ProtNLM"/>
    </source>
</evidence>
<organism evidence="2 3">
    <name type="scientific">Crocodylus porosus</name>
    <name type="common">Saltwater crocodile</name>
    <name type="synonym">Estuarine crocodile</name>
    <dbReference type="NCBI Taxonomy" id="8502"/>
    <lineage>
        <taxon>Eukaryota</taxon>
        <taxon>Metazoa</taxon>
        <taxon>Chordata</taxon>
        <taxon>Craniata</taxon>
        <taxon>Vertebrata</taxon>
        <taxon>Euteleostomi</taxon>
        <taxon>Archelosauria</taxon>
        <taxon>Archosauria</taxon>
        <taxon>Crocodylia</taxon>
        <taxon>Longirostres</taxon>
        <taxon>Crocodylidae</taxon>
        <taxon>Crocodylus</taxon>
    </lineage>
</organism>
<dbReference type="Proteomes" id="UP000594220">
    <property type="component" value="Unplaced"/>
</dbReference>
<feature type="compositionally biased region" description="Polar residues" evidence="1">
    <location>
        <begin position="75"/>
        <end position="86"/>
    </location>
</feature>
<evidence type="ECO:0000313" key="2">
    <source>
        <dbReference type="Ensembl" id="ENSCPRP00005019523.1"/>
    </source>
</evidence>
<evidence type="ECO:0000256" key="1">
    <source>
        <dbReference type="SAM" id="MobiDB-lite"/>
    </source>
</evidence>
<feature type="region of interest" description="Disordered" evidence="1">
    <location>
        <begin position="72"/>
        <end position="92"/>
    </location>
</feature>
<proteinExistence type="predicted"/>
<name>A0A7M4F555_CROPO</name>
<dbReference type="Ensembl" id="ENSCPRT00005022834.1">
    <property type="protein sequence ID" value="ENSCPRP00005019523.1"/>
    <property type="gene ID" value="ENSCPRG00005013617.1"/>
</dbReference>
<reference evidence="2" key="1">
    <citation type="submission" date="2025-08" db="UniProtKB">
        <authorList>
            <consortium name="Ensembl"/>
        </authorList>
    </citation>
    <scope>IDENTIFICATION</scope>
</reference>
<dbReference type="GeneTree" id="ENSGT01030000234999"/>
<evidence type="ECO:0000313" key="3">
    <source>
        <dbReference type="Proteomes" id="UP000594220"/>
    </source>
</evidence>
<accession>A0A7M4F555</accession>
<sequence length="92" mass="10039">MCSRGSCHDHRSSSHGCHSHESSCHEPCIPRCPPKQKYVRSTQSCCIPVQSYCTPVKACCPPIQAYCPPVGKYSSGGQQCKQTSKLPTLKAK</sequence>
<reference evidence="2" key="2">
    <citation type="submission" date="2025-09" db="UniProtKB">
        <authorList>
            <consortium name="Ensembl"/>
        </authorList>
    </citation>
    <scope>IDENTIFICATION</scope>
</reference>
<keyword evidence="3" id="KW-1185">Reference proteome</keyword>
<feature type="compositionally biased region" description="Basic and acidic residues" evidence="1">
    <location>
        <begin position="1"/>
        <end position="24"/>
    </location>
</feature>
<dbReference type="AlphaFoldDB" id="A0A7M4F555"/>